<reference evidence="4" key="1">
    <citation type="submission" date="2016-11" db="EMBL/GenBank/DDBJ databases">
        <authorList>
            <person name="Varghese N."/>
            <person name="Submissions S."/>
        </authorList>
    </citation>
    <scope>NUCLEOTIDE SEQUENCE [LARGE SCALE GENOMIC DNA]</scope>
    <source>
        <strain evidence="4">CGMCC 1.7063</strain>
    </source>
</reference>
<dbReference type="STRING" id="494016.SAMN04487965_3016"/>
<name>A0A1M5FZC2_9GAMM</name>
<feature type="domain" description="PepSY" evidence="2">
    <location>
        <begin position="9"/>
        <end position="82"/>
    </location>
</feature>
<dbReference type="RefSeq" id="WP_073276667.1">
    <property type="nucleotide sequence ID" value="NZ_FQVA01000005.1"/>
</dbReference>
<dbReference type="InterPro" id="IPR025711">
    <property type="entry name" value="PepSY"/>
</dbReference>
<dbReference type="Proteomes" id="UP000184170">
    <property type="component" value="Unassembled WGS sequence"/>
</dbReference>
<gene>
    <name evidence="3" type="ORF">SAMN04487965_3016</name>
</gene>
<proteinExistence type="predicted"/>
<evidence type="ECO:0000259" key="2">
    <source>
        <dbReference type="Pfam" id="PF13670"/>
    </source>
</evidence>
<sequence length="88" mass="9520">MPPIKRLLLAAIAVSALQPALADEKPPPGAMALSTVLTKLEQLGYTPIIAVTLENGHWEVEAYKGSEKRELEVNPNTAEILTDEPDDD</sequence>
<dbReference type="EMBL" id="FQVA01000005">
    <property type="protein sequence ID" value="SHF96541.1"/>
    <property type="molecule type" value="Genomic_DNA"/>
</dbReference>
<dbReference type="Pfam" id="PF13670">
    <property type="entry name" value="PepSY_2"/>
    <property type="match status" value="1"/>
</dbReference>
<feature type="chain" id="PRO_5013087251" evidence="1">
    <location>
        <begin position="23"/>
        <end position="88"/>
    </location>
</feature>
<evidence type="ECO:0000256" key="1">
    <source>
        <dbReference type="SAM" id="SignalP"/>
    </source>
</evidence>
<protein>
    <submittedName>
        <fullName evidence="3">Peptidase propeptide and YPEB domain-containing protein</fullName>
    </submittedName>
</protein>
<keyword evidence="1" id="KW-0732">Signal</keyword>
<evidence type="ECO:0000313" key="4">
    <source>
        <dbReference type="Proteomes" id="UP000184170"/>
    </source>
</evidence>
<dbReference type="AlphaFoldDB" id="A0A1M5FZC2"/>
<feature type="signal peptide" evidence="1">
    <location>
        <begin position="1"/>
        <end position="22"/>
    </location>
</feature>
<keyword evidence="4" id="KW-1185">Reference proteome</keyword>
<evidence type="ECO:0000313" key="3">
    <source>
        <dbReference type="EMBL" id="SHF96541.1"/>
    </source>
</evidence>
<dbReference type="OrthoDB" id="5738594at2"/>
<accession>A0A1M5FZC2</accession>
<organism evidence="3 4">
    <name type="scientific">Microbulbifer donghaiensis</name>
    <dbReference type="NCBI Taxonomy" id="494016"/>
    <lineage>
        <taxon>Bacteria</taxon>
        <taxon>Pseudomonadati</taxon>
        <taxon>Pseudomonadota</taxon>
        <taxon>Gammaproteobacteria</taxon>
        <taxon>Cellvibrionales</taxon>
        <taxon>Microbulbiferaceae</taxon>
        <taxon>Microbulbifer</taxon>
    </lineage>
</organism>